<dbReference type="Proteomes" id="UP001589628">
    <property type="component" value="Unassembled WGS sequence"/>
</dbReference>
<organism evidence="1 2">
    <name type="scientific">Balneatrix alpica</name>
    <dbReference type="NCBI Taxonomy" id="75684"/>
    <lineage>
        <taxon>Bacteria</taxon>
        <taxon>Pseudomonadati</taxon>
        <taxon>Pseudomonadota</taxon>
        <taxon>Gammaproteobacteria</taxon>
        <taxon>Oceanospirillales</taxon>
        <taxon>Balneatrichaceae</taxon>
        <taxon>Balneatrix</taxon>
    </lineage>
</organism>
<dbReference type="InterPro" id="IPR036983">
    <property type="entry name" value="AIM24_sf"/>
</dbReference>
<dbReference type="SUPFAM" id="SSF51219">
    <property type="entry name" value="TRAP-like"/>
    <property type="match status" value="1"/>
</dbReference>
<protein>
    <submittedName>
        <fullName evidence="1">TIGR00266 family protein</fullName>
    </submittedName>
</protein>
<dbReference type="Gene3D" id="3.60.160.10">
    <property type="entry name" value="Mitochondrial biogenesis AIM24"/>
    <property type="match status" value="1"/>
</dbReference>
<name>A0ABV5Z7H7_9GAMM</name>
<dbReference type="RefSeq" id="WP_027313169.1">
    <property type="nucleotide sequence ID" value="NZ_JAUESS010000009.1"/>
</dbReference>
<dbReference type="EMBL" id="JBHLZN010000001">
    <property type="protein sequence ID" value="MFB9885237.1"/>
    <property type="molecule type" value="Genomic_DNA"/>
</dbReference>
<evidence type="ECO:0000313" key="2">
    <source>
        <dbReference type="Proteomes" id="UP001589628"/>
    </source>
</evidence>
<proteinExistence type="predicted"/>
<sequence length="249" mass="26651">MRSHEIDYRILGASMPMLEITLDPQETVIAEAGALTFMEEGIRFETRLGDGSDPDQGVLGKLFAAGKRWVSGESVFITHFTHEGSGRRSLGLAAPYPGMIEPINLAELGGGLICQKDAFLAAAKGTKIDITFSRRLGAGFFGGEGFILQKLSGDGLAFVHAGGTLVKRRLNNETLRVDTGCLVAFSPGLDYNIELSKGLKSMLFGGEGLFMATLEGSGEVWLQSLPFSRLADRILAHAPSVGGSKQDER</sequence>
<evidence type="ECO:0000313" key="1">
    <source>
        <dbReference type="EMBL" id="MFB9885237.1"/>
    </source>
</evidence>
<comment type="caution">
    <text evidence="1">The sequence shown here is derived from an EMBL/GenBank/DDBJ whole genome shotgun (WGS) entry which is preliminary data.</text>
</comment>
<dbReference type="PANTHER" id="PTHR43657">
    <property type="entry name" value="TRYPTOPHAN RNA-BINDING ATTENUATOR PROTEIN-LIKE PROTEIN"/>
    <property type="match status" value="1"/>
</dbReference>
<dbReference type="NCBIfam" id="TIGR00266">
    <property type="entry name" value="TIGR00266 family protein"/>
    <property type="match status" value="1"/>
</dbReference>
<keyword evidence="2" id="KW-1185">Reference proteome</keyword>
<dbReference type="InterPro" id="IPR016031">
    <property type="entry name" value="Trp_RNA-bd_attenuator-like_dom"/>
</dbReference>
<accession>A0ABV5Z7H7</accession>
<gene>
    <name evidence="1" type="ORF">ACFFLH_02260</name>
</gene>
<dbReference type="Pfam" id="PF01987">
    <property type="entry name" value="AIM24"/>
    <property type="match status" value="1"/>
</dbReference>
<dbReference type="InterPro" id="IPR002838">
    <property type="entry name" value="AIM24"/>
</dbReference>
<reference evidence="1 2" key="1">
    <citation type="submission" date="2024-09" db="EMBL/GenBank/DDBJ databases">
        <authorList>
            <person name="Sun Q."/>
            <person name="Mori K."/>
        </authorList>
    </citation>
    <scope>NUCLEOTIDE SEQUENCE [LARGE SCALE GENOMIC DNA]</scope>
    <source>
        <strain evidence="1 2">ATCC 51285</strain>
    </source>
</reference>
<dbReference type="PANTHER" id="PTHR43657:SF1">
    <property type="entry name" value="ALTERED INHERITANCE OF MITOCHONDRIA PROTEIN 24, MITOCHONDRIAL"/>
    <property type="match status" value="1"/>
</dbReference>